<dbReference type="Proteomes" id="UP000019335">
    <property type="component" value="Unassembled WGS sequence"/>
</dbReference>
<evidence type="ECO:0000313" key="2">
    <source>
        <dbReference type="Proteomes" id="UP000019335"/>
    </source>
</evidence>
<evidence type="ECO:0000313" key="1">
    <source>
        <dbReference type="EMBL" id="EWM22502.1"/>
    </source>
</evidence>
<gene>
    <name evidence="1" type="ORF">Naga_100011g20</name>
</gene>
<dbReference type="EMBL" id="AZIL01002191">
    <property type="protein sequence ID" value="EWM22502.1"/>
    <property type="molecule type" value="Genomic_DNA"/>
</dbReference>
<protein>
    <submittedName>
        <fullName evidence="1">Uncharacterized protein</fullName>
    </submittedName>
</protein>
<accession>W7T7T6</accession>
<proteinExistence type="predicted"/>
<dbReference type="AlphaFoldDB" id="W7T7T6"/>
<keyword evidence="2" id="KW-1185">Reference proteome</keyword>
<reference evidence="1 2" key="1">
    <citation type="journal article" date="2014" name="Mol. Plant">
        <title>Chromosome Scale Genome Assembly and Transcriptome Profiling of Nannochloropsis gaditana in Nitrogen Depletion.</title>
        <authorList>
            <person name="Corteggiani Carpinelli E."/>
            <person name="Telatin A."/>
            <person name="Vitulo N."/>
            <person name="Forcato C."/>
            <person name="D'Angelo M."/>
            <person name="Schiavon R."/>
            <person name="Vezzi A."/>
            <person name="Giacometti G.M."/>
            <person name="Morosinotto T."/>
            <person name="Valle G."/>
        </authorList>
    </citation>
    <scope>NUCLEOTIDE SEQUENCE [LARGE SCALE GENOMIC DNA]</scope>
    <source>
        <strain evidence="1 2">B-31</strain>
    </source>
</reference>
<name>W7T7T6_9STRA</name>
<sequence>MVTCSSAIVSARTIIVPKVMQHTLSGRASEELRGDHILMLGFHAVSQEMLCWMKIECNSSIAPFVLPI</sequence>
<organism evidence="1 2">
    <name type="scientific">Nannochloropsis gaditana</name>
    <dbReference type="NCBI Taxonomy" id="72520"/>
    <lineage>
        <taxon>Eukaryota</taxon>
        <taxon>Sar</taxon>
        <taxon>Stramenopiles</taxon>
        <taxon>Ochrophyta</taxon>
        <taxon>Eustigmatophyceae</taxon>
        <taxon>Eustigmatales</taxon>
        <taxon>Monodopsidaceae</taxon>
        <taxon>Nannochloropsis</taxon>
    </lineage>
</organism>
<comment type="caution">
    <text evidence="1">The sequence shown here is derived from an EMBL/GenBank/DDBJ whole genome shotgun (WGS) entry which is preliminary data.</text>
</comment>